<evidence type="ECO:0000256" key="2">
    <source>
        <dbReference type="SAM" id="Phobius"/>
    </source>
</evidence>
<feature type="transmembrane region" description="Helical" evidence="2">
    <location>
        <begin position="154"/>
        <end position="176"/>
    </location>
</feature>
<keyword evidence="1" id="KW-0175">Coiled coil</keyword>
<evidence type="ECO:0000313" key="4">
    <source>
        <dbReference type="Proteomes" id="UP000005936"/>
    </source>
</evidence>
<sequence length="370" mass="42205">MSVEENMQHSLLPEGAELLNGLYSVRDYIQKFNEKLSLFMQAEKEKRQLLSEQQLILKKLIKTDSTKEKSDYGLFMAGIAFSIVFGVITALSGNINGLIFCVVITAVFAVGKAKNSKTMLNIGRVLLILLILAWLNGLWNTYTFSVKYNNIGSFVIYAAINVIAFIVAAIVAAIIVKKYNKKINRDNNKEEKRVSALNAQIKEKNDQIVQHNNMVDERRSALYKEMNDIKEHMLAETSSWYPNDYYVLDSVEYFISLVKNHEADTIKEMITAYKRDQYHNQVLNNQMDMRQKLNAMVDNQKTMLENQEEMIKLQKISNVLQTIQCVNGFIIAGNTSAIANNTSAIANNTREIADNTRGIEQNTRPRSSWF</sequence>
<feature type="transmembrane region" description="Helical" evidence="2">
    <location>
        <begin position="97"/>
        <end position="113"/>
    </location>
</feature>
<dbReference type="Proteomes" id="UP000005936">
    <property type="component" value="Unassembled WGS sequence"/>
</dbReference>
<dbReference type="EMBL" id="ADEQ01000002">
    <property type="protein sequence ID" value="EIK81274.1"/>
    <property type="molecule type" value="Genomic_DNA"/>
</dbReference>
<dbReference type="RefSeq" id="WP_004120156.1">
    <property type="nucleotide sequence ID" value="NZ_ADEQ01000002.1"/>
</dbReference>
<evidence type="ECO:0000313" key="3">
    <source>
        <dbReference type="EMBL" id="EIK81274.1"/>
    </source>
</evidence>
<gene>
    <name evidence="3" type="ORF">CGSMWGv55152_00355</name>
</gene>
<keyword evidence="2" id="KW-0472">Membrane</keyword>
<evidence type="ECO:0000256" key="1">
    <source>
        <dbReference type="SAM" id="Coils"/>
    </source>
</evidence>
<feature type="transmembrane region" description="Helical" evidence="2">
    <location>
        <begin position="72"/>
        <end position="91"/>
    </location>
</feature>
<reference evidence="3 4" key="1">
    <citation type="journal article" date="2012" name="J. Bacteriol.">
        <title>Comparative Genomic Analyses of 17 Clinical Isolates of Gardnerella vaginalis Provide Evidence of Multiple Genetically Isolated Clades Consistent with Subspeciation into Genovars.</title>
        <authorList>
            <person name="Ahmed A."/>
            <person name="Earl J."/>
            <person name="Retchless A."/>
            <person name="Hillier S."/>
            <person name="Rabe L."/>
            <person name="Cherpes T."/>
            <person name="Powell E."/>
            <person name="Janto B."/>
            <person name="Eutsey R."/>
            <person name="Hiller N.L."/>
            <person name="Boissy R."/>
            <person name="Dahlgreen M."/>
            <person name="Hall B."/>
            <person name="Costerton J."/>
            <person name="Post J.C."/>
            <person name="Hu F."/>
            <person name="Ehrlich G."/>
        </authorList>
    </citation>
    <scope>NUCLEOTIDE SEQUENCE [LARGE SCALE GENOMIC DNA]</scope>
    <source>
        <strain evidence="3 4">55152</strain>
    </source>
</reference>
<organism evidence="3 4">
    <name type="scientific">Gardnerella vaginalis 55152</name>
    <dbReference type="NCBI Taxonomy" id="698955"/>
    <lineage>
        <taxon>Bacteria</taxon>
        <taxon>Bacillati</taxon>
        <taxon>Actinomycetota</taxon>
        <taxon>Actinomycetes</taxon>
        <taxon>Bifidobacteriales</taxon>
        <taxon>Bifidobacteriaceae</taxon>
        <taxon>Gardnerella</taxon>
    </lineage>
</organism>
<protein>
    <submittedName>
        <fullName evidence="3">Uncharacterized protein</fullName>
    </submittedName>
</protein>
<feature type="coiled-coil region" evidence="1">
    <location>
        <begin position="180"/>
        <end position="214"/>
    </location>
</feature>
<name>I4LWD4_GARVA</name>
<feature type="transmembrane region" description="Helical" evidence="2">
    <location>
        <begin position="125"/>
        <end position="142"/>
    </location>
</feature>
<proteinExistence type="predicted"/>
<dbReference type="PATRIC" id="fig|698955.3.peg.68"/>
<keyword evidence="2" id="KW-1133">Transmembrane helix</keyword>
<accession>I4LWD4</accession>
<comment type="caution">
    <text evidence="3">The sequence shown here is derived from an EMBL/GenBank/DDBJ whole genome shotgun (WGS) entry which is preliminary data.</text>
</comment>
<keyword evidence="2" id="KW-0812">Transmembrane</keyword>
<dbReference type="AlphaFoldDB" id="I4LWD4"/>